<keyword evidence="3 9" id="KW-0812">Transmembrane</keyword>
<evidence type="ECO:0000256" key="5">
    <source>
        <dbReference type="ARBA" id="ARBA00022989"/>
    </source>
</evidence>
<evidence type="ECO:0000313" key="11">
    <source>
        <dbReference type="EMBL" id="AWL21476.1"/>
    </source>
</evidence>
<gene>
    <name evidence="9 11" type="primary">cemA</name>
</gene>
<keyword evidence="9" id="KW-0630">Potassium</keyword>
<accession>A0A2U8LL83</accession>
<dbReference type="AlphaFoldDB" id="A0A2U8LL83"/>
<evidence type="ECO:0000256" key="2">
    <source>
        <dbReference type="ARBA" id="ARBA00022448"/>
    </source>
</evidence>
<feature type="region of interest" description="Disordered" evidence="10">
    <location>
        <begin position="106"/>
        <end position="133"/>
    </location>
</feature>
<evidence type="ECO:0000256" key="3">
    <source>
        <dbReference type="ARBA" id="ARBA00022692"/>
    </source>
</evidence>
<keyword evidence="9" id="KW-0050">Antiport</keyword>
<comment type="catalytic activity">
    <reaction evidence="9">
        <text>K(+)(in) + H(+)(out) = K(+)(out) + H(+)(in)</text>
        <dbReference type="Rhea" id="RHEA:29467"/>
        <dbReference type="ChEBI" id="CHEBI:15378"/>
        <dbReference type="ChEBI" id="CHEBI:29103"/>
    </reaction>
</comment>
<feature type="transmembrane region" description="Helical" evidence="9">
    <location>
        <begin position="388"/>
        <end position="409"/>
    </location>
</feature>
<proteinExistence type="inferred from homology"/>
<geneLocation type="chloroplast" evidence="11"/>
<comment type="similarity">
    <text evidence="8 9">Belongs to the CemA family.</text>
</comment>
<dbReference type="GO" id="GO:0015078">
    <property type="term" value="F:proton transmembrane transporter activity"/>
    <property type="evidence" value="ECO:0007669"/>
    <property type="project" value="UniProtKB-UniRule"/>
</dbReference>
<dbReference type="PANTHER" id="PTHR33650:SF2">
    <property type="entry name" value="CHLOROPLAST ENVELOPE MEMBRANE PROTEIN"/>
    <property type="match status" value="1"/>
</dbReference>
<comment type="caution">
    <text evidence="9">Lacks conserved residue(s) required for the propagation of feature annotation.</text>
</comment>
<sequence>MRSHYSKLLRWFRNTPHRSLDRAYEASKRLQSLSKESLFFKQTLQSSPLKELLRIVATPTNTEFDRSLSIIYWSLLECKLSLLILGVQKRVGFLFGAKQSQSLLFGRQSTRPHSKNKNLTKTRLDASPTSNLSDTSPLRSLFLGSRRKYYGGSNTSDKPKIFEGSRENEWGGYSVSAENSICDELNNLERMNRKLVWIEAVLNEYDPQLQAGRSSSINPLPLRTNEESIEELFGCEPTDYSGGVTAYESISLVPRSVTRTLSRFEAELTSQSSSLVLNDFALAKNQSLASLRYIGYLLFFPFAIPISLKNNFIEPWIRSWWNNYQPQLFLNSFQEERALNRLREVEALLWSNDATGISVDTRLWNYDTDAYNETIQLAVMYNEANIQLLLQLVTDVISIATLVFLFIMGRKRLAVPNSRIQELFYSLNDTMKAFSILPLTDLCVGFHSPHGWELLIGSSFEHFGLAPNKYVISCFVSTFPVILDTVFKYRIFRHLNRTSPSIVATYHTMSE</sequence>
<keyword evidence="7 9" id="KW-0472">Membrane</keyword>
<dbReference type="GO" id="GO:0006813">
    <property type="term" value="P:potassium ion transport"/>
    <property type="evidence" value="ECO:0007669"/>
    <property type="project" value="UniProtKB-UniRule"/>
</dbReference>
<evidence type="ECO:0000256" key="1">
    <source>
        <dbReference type="ARBA" id="ARBA00004141"/>
    </source>
</evidence>
<reference evidence="11" key="1">
    <citation type="submission" date="2017-03" db="EMBL/GenBank/DDBJ databases">
        <authorList>
            <person name="Afonso C.L."/>
            <person name="Miller P.J."/>
            <person name="Scott M.A."/>
            <person name="Spackman E."/>
            <person name="Goraichik I."/>
            <person name="Dimitrov K.M."/>
            <person name="Suarez D.L."/>
            <person name="Swayne D.E."/>
        </authorList>
    </citation>
    <scope>NUCLEOTIDE SEQUENCE</scope>
</reference>
<keyword evidence="6 9" id="KW-0406">Ion transport</keyword>
<feature type="compositionally biased region" description="Basic residues" evidence="10">
    <location>
        <begin position="110"/>
        <end position="120"/>
    </location>
</feature>
<keyword evidence="11" id="KW-0934">Plastid</keyword>
<organism evidence="11">
    <name type="scientific">Pilularia americana</name>
    <name type="common">American pillwort</name>
    <dbReference type="NCBI Taxonomy" id="39634"/>
    <lineage>
        <taxon>Eukaryota</taxon>
        <taxon>Viridiplantae</taxon>
        <taxon>Streptophyta</taxon>
        <taxon>Embryophyta</taxon>
        <taxon>Tracheophyta</taxon>
        <taxon>Polypodiopsida</taxon>
        <taxon>Polypodiidae</taxon>
        <taxon>Salviniales</taxon>
        <taxon>Marsileaceae</taxon>
        <taxon>Pilularia</taxon>
    </lineage>
</organism>
<keyword evidence="9" id="KW-0633">Potassium transport</keyword>
<evidence type="ECO:0000256" key="9">
    <source>
        <dbReference type="HAMAP-Rule" id="MF_01308"/>
    </source>
</evidence>
<comment type="subcellular location">
    <subcellularLocation>
        <location evidence="1">Membrane</location>
        <topology evidence="1">Multi-pass membrane protein</topology>
    </subcellularLocation>
    <subcellularLocation>
        <location evidence="9">Plastid</location>
        <location evidence="9">Chloroplast inner membrane</location>
        <topology evidence="9">Multi-pass membrane protein</topology>
    </subcellularLocation>
</comment>
<evidence type="ECO:0000256" key="7">
    <source>
        <dbReference type="ARBA" id="ARBA00023136"/>
    </source>
</evidence>
<keyword evidence="9" id="KW-1001">Plastid inner membrane</keyword>
<evidence type="ECO:0000256" key="6">
    <source>
        <dbReference type="ARBA" id="ARBA00023065"/>
    </source>
</evidence>
<keyword evidence="5 9" id="KW-1133">Transmembrane helix</keyword>
<evidence type="ECO:0000256" key="10">
    <source>
        <dbReference type="SAM" id="MobiDB-lite"/>
    </source>
</evidence>
<keyword evidence="4 9" id="KW-0375">Hydrogen ion transport</keyword>
<feature type="compositionally biased region" description="Polar residues" evidence="10">
    <location>
        <begin position="121"/>
        <end position="133"/>
    </location>
</feature>
<evidence type="ECO:0000256" key="4">
    <source>
        <dbReference type="ARBA" id="ARBA00022781"/>
    </source>
</evidence>
<dbReference type="InterPro" id="IPR004282">
    <property type="entry name" value="CemA"/>
</dbReference>
<dbReference type="PANTHER" id="PTHR33650">
    <property type="entry name" value="CHLOROPLAST ENVELOPE MEMBRANE PROTEIN-RELATED"/>
    <property type="match status" value="1"/>
</dbReference>
<dbReference type="GO" id="GO:0015297">
    <property type="term" value="F:antiporter activity"/>
    <property type="evidence" value="ECO:0007669"/>
    <property type="project" value="UniProtKB-KW"/>
</dbReference>
<keyword evidence="2 9" id="KW-0813">Transport</keyword>
<dbReference type="EMBL" id="KY863504">
    <property type="protein sequence ID" value="AWL21476.1"/>
    <property type="molecule type" value="Genomic_DNA"/>
</dbReference>
<keyword evidence="11" id="KW-0150">Chloroplast</keyword>
<dbReference type="Pfam" id="PF03040">
    <property type="entry name" value="CemA"/>
    <property type="match status" value="1"/>
</dbReference>
<dbReference type="GO" id="GO:0009706">
    <property type="term" value="C:chloroplast inner membrane"/>
    <property type="evidence" value="ECO:0007669"/>
    <property type="project" value="UniProtKB-SubCell"/>
</dbReference>
<name>A0A2U8LL83_PILAM</name>
<evidence type="ECO:0000256" key="8">
    <source>
        <dbReference type="ARBA" id="ARBA00043980"/>
    </source>
</evidence>
<dbReference type="HAMAP" id="MF_01308">
    <property type="entry name" value="CemA_PxcA"/>
    <property type="match status" value="1"/>
</dbReference>
<comment type="function">
    <text evidence="9">Contributes to K(+)/H(+) antiport activity by supporting proton efflux to control proton extrusion and homeostasis in chloroplasts in a light-dependent manner to modulate photosynthesis. Prevents excessive induction of non-photochemical quenching (NPQ) under continuous-light conditions. Indirectly promotes efficient inorganic carbon uptake into chloroplasts.</text>
</comment>
<protein>
    <recommendedName>
        <fullName evidence="9">Potassium/proton antiporter CemA</fullName>
    </recommendedName>
    <alternativeName>
        <fullName evidence="9">Chloroplast envelope membrane protein A</fullName>
        <shortName evidence="9">CemA</shortName>
    </alternativeName>
</protein>